<evidence type="ECO:0000259" key="2">
    <source>
        <dbReference type="PROSITE" id="PS51301"/>
    </source>
</evidence>
<dbReference type="Pfam" id="PF04383">
    <property type="entry name" value="KilA-N"/>
    <property type="match status" value="1"/>
</dbReference>
<dbReference type="InterPro" id="IPR036887">
    <property type="entry name" value="HTH_APSES_sf"/>
</dbReference>
<dbReference type="InterPro" id="IPR018004">
    <property type="entry name" value="KilA/APSES_HTH"/>
</dbReference>
<feature type="compositionally biased region" description="Basic residues" evidence="1">
    <location>
        <begin position="1"/>
        <end position="14"/>
    </location>
</feature>
<organism evidence="3">
    <name type="scientific">Moumouvirus sp. 'Monve'</name>
    <dbReference type="NCBI Taxonomy" id="1128131"/>
    <lineage>
        <taxon>Viruses</taxon>
        <taxon>Varidnaviria</taxon>
        <taxon>Bamfordvirae</taxon>
        <taxon>Nucleocytoviricota</taxon>
        <taxon>Megaviricetes</taxon>
        <taxon>Imitervirales</taxon>
        <taxon>Mimiviridae</taxon>
        <taxon>Megamimivirinae</taxon>
        <taxon>Moumouvirus</taxon>
    </lineage>
</organism>
<proteinExistence type="predicted"/>
<gene>
    <name evidence="3" type="ORF">mv_R1041</name>
</gene>
<dbReference type="EMBL" id="JN885999">
    <property type="protein sequence ID" value="AEX63243.1"/>
    <property type="molecule type" value="Genomic_DNA"/>
</dbReference>
<evidence type="ECO:0000256" key="1">
    <source>
        <dbReference type="SAM" id="MobiDB-lite"/>
    </source>
</evidence>
<dbReference type="InterPro" id="IPR017880">
    <property type="entry name" value="KilA_N"/>
</dbReference>
<protein>
    <submittedName>
        <fullName evidence="3">Putative KilA-N domain-containing protein</fullName>
    </submittedName>
</protein>
<accession>H2EFH8</accession>
<reference evidence="3" key="1">
    <citation type="submission" date="2011-10" db="EMBL/GenBank/DDBJ databases">
        <title>Provirophages and transpovirons: unique mobilome of giant viruses.</title>
        <authorList>
            <person name="Desnues C."/>
            <person name="LaScola B."/>
            <person name="Yutin N."/>
            <person name="Fournous G."/>
            <person name="Koonin E."/>
            <person name="Raoult D."/>
        </authorList>
    </citation>
    <scope>NUCLEOTIDE SEQUENCE</scope>
    <source>
        <strain evidence="3">Mv13-mv</strain>
    </source>
</reference>
<feature type="region of interest" description="Disordered" evidence="1">
    <location>
        <begin position="1"/>
        <end position="45"/>
    </location>
</feature>
<dbReference type="GO" id="GO:0003677">
    <property type="term" value="F:DNA binding"/>
    <property type="evidence" value="ECO:0007669"/>
    <property type="project" value="InterPro"/>
</dbReference>
<sequence length="325" mass="37994">MVDKKGKKSTHKSGSKSSKPVYVNEKIKKRQKLKQIETDSDSESTDFEIVSYKRSNKKYESSSESEYLDNSDNEEVEIETQLDKYDNENDFRNVIFENINDEYALGKFGDLEVVMMRENGYVNATNLCKKCGKDYKNWKRNDYSKELEQELIKRTYLPKHKLIISIKGGSNIKIRGTYVHPILLTSIANWISPLFAVKIGIWIEEWKKYSLKNSIKFHQALSKLIPGSNNNKEKLIQKTLQSELGGEIEVKTKYGYIDLLTNDKIIEIKSYDTWKHSLGQILIYSDEYENKDKCVYLFDVPENADTKNIKRIFNKYNVSVNFIYK</sequence>
<evidence type="ECO:0000313" key="3">
    <source>
        <dbReference type="EMBL" id="AEX63243.1"/>
    </source>
</evidence>
<dbReference type="PROSITE" id="PS51301">
    <property type="entry name" value="KILA_N"/>
    <property type="match status" value="1"/>
</dbReference>
<feature type="domain" description="KilA-N" evidence="2">
    <location>
        <begin position="102"/>
        <end position="206"/>
    </location>
</feature>
<dbReference type="SMART" id="SM01252">
    <property type="entry name" value="KilA-N"/>
    <property type="match status" value="1"/>
</dbReference>
<dbReference type="SUPFAM" id="SSF54616">
    <property type="entry name" value="DNA-binding domain of Mlu1-box binding protein MBP1"/>
    <property type="match status" value="1"/>
</dbReference>
<name>H2EFH8_9VIRU</name>